<dbReference type="RefSeq" id="XP_038057314.1">
    <property type="nucleotide sequence ID" value="XM_038201386.1"/>
</dbReference>
<keyword evidence="4 12" id="KW-0963">Cytoplasm</keyword>
<evidence type="ECO:0000256" key="3">
    <source>
        <dbReference type="ARBA" id="ARBA00004906"/>
    </source>
</evidence>
<evidence type="ECO:0000256" key="9">
    <source>
        <dbReference type="ARBA" id="ARBA00022786"/>
    </source>
</evidence>
<dbReference type="GO" id="GO:0072572">
    <property type="term" value="F:poly-ADP-D-ribose binding"/>
    <property type="evidence" value="ECO:0007669"/>
    <property type="project" value="UniProtKB-UniRule"/>
</dbReference>
<feature type="region of interest" description="Disordered" evidence="13">
    <location>
        <begin position="1"/>
        <end position="30"/>
    </location>
</feature>
<dbReference type="SUPFAM" id="SSF117839">
    <property type="entry name" value="WWE domain"/>
    <property type="match status" value="1"/>
</dbReference>
<dbReference type="GO" id="GO:0061630">
    <property type="term" value="F:ubiquitin protein ligase activity"/>
    <property type="evidence" value="ECO:0007669"/>
    <property type="project" value="UniProtKB-UniRule"/>
</dbReference>
<dbReference type="PANTHER" id="PTHR13417">
    <property type="entry name" value="E3 UBIQUITIN-PROTEIN LIGASE RNF146"/>
    <property type="match status" value="1"/>
</dbReference>
<dbReference type="GeneID" id="119728938"/>
<dbReference type="EC" id="2.3.2.27" evidence="12"/>
<dbReference type="Gene3D" id="3.30.40.10">
    <property type="entry name" value="Zinc/RING finger domain, C3HC4 (zinc finger)"/>
    <property type="match status" value="1"/>
</dbReference>
<keyword evidence="17" id="KW-1185">Reference proteome</keyword>
<dbReference type="FunFam" id="3.30.720.50:FF:000003">
    <property type="entry name" value="E3 ubiquitin-protein ligase RNF146"/>
    <property type="match status" value="1"/>
</dbReference>
<comment type="subcellular location">
    <subcellularLocation>
        <location evidence="2 12">Cytoplasm</location>
        <location evidence="2 12">Cytosol</location>
    </subcellularLocation>
</comment>
<evidence type="ECO:0000256" key="10">
    <source>
        <dbReference type="ARBA" id="ARBA00022833"/>
    </source>
</evidence>
<evidence type="ECO:0000256" key="4">
    <source>
        <dbReference type="ARBA" id="ARBA00022490"/>
    </source>
</evidence>
<dbReference type="Pfam" id="PF00097">
    <property type="entry name" value="zf-C3HC4"/>
    <property type="match status" value="1"/>
</dbReference>
<dbReference type="Pfam" id="PF02825">
    <property type="entry name" value="WWE"/>
    <property type="match status" value="1"/>
</dbReference>
<dbReference type="GO" id="GO:0016055">
    <property type="term" value="P:Wnt signaling pathway"/>
    <property type="evidence" value="ECO:0007669"/>
    <property type="project" value="UniProtKB-KW"/>
</dbReference>
<sequence length="422" mass="46936">MAERSPKRSSSAPSLKKENTVTDSADAVNKGDISPGEIPECPVCLQTCIHPVKLPCSHIFCFLCVKGAANQSSRCALCRQGIPVEFFTNPTLVSKKDVCGKGLDLDAETEHYSWFYEGRNGWWQYDERTNVELEENYNAKKRTFELLVAGYMYVIDLDNMVQMRRNDPSRRRRIKRDLVSAPKKGIAGLKIAARPEGAAATVEDQQASDPGKDETAAADGAPPKESGTGLKSVPAGGPGRTKSRSAGVGRDHAHEDPSREPLDQYDADDDYEGTDDEDENDAQWRGSRLRSRPQRQVSRNGRNTHADLDIAQNPLPGARRLGATSTRAHPQGLPIRHHRVSSAPETRPGRYAQPRQPPTTNRVDPPQEQADSTNLDSAMHSLHLPTPDDSVYEPTQAPDQSTRGEVRQRRRRQRQNNDDIWF</sequence>
<keyword evidence="9 12" id="KW-0833">Ubl conjugation pathway</keyword>
<dbReference type="InterPro" id="IPR033509">
    <property type="entry name" value="RNF146"/>
</dbReference>
<comment type="function">
    <text evidence="12">E3 ubiquitin-protein ligase that specifically binds poly-ADP-ribosylated proteins and mediates their ubiquitination and subsequent degradation.</text>
</comment>
<evidence type="ECO:0000313" key="16">
    <source>
        <dbReference type="EnsemblMetazoa" id="XP_038057314.1"/>
    </source>
</evidence>
<comment type="pathway">
    <text evidence="3 12">Protein modification; protein ubiquitination.</text>
</comment>
<dbReference type="Proteomes" id="UP000887568">
    <property type="component" value="Unplaced"/>
</dbReference>
<evidence type="ECO:0000256" key="8">
    <source>
        <dbReference type="ARBA" id="ARBA00022771"/>
    </source>
</evidence>
<dbReference type="InterPro" id="IPR013083">
    <property type="entry name" value="Znf_RING/FYVE/PHD"/>
</dbReference>
<dbReference type="InterPro" id="IPR004170">
    <property type="entry name" value="WWE_dom"/>
</dbReference>
<dbReference type="GO" id="GO:0005634">
    <property type="term" value="C:nucleus"/>
    <property type="evidence" value="ECO:0007669"/>
    <property type="project" value="TreeGrafter"/>
</dbReference>
<feature type="compositionally biased region" description="Acidic residues" evidence="13">
    <location>
        <begin position="263"/>
        <end position="281"/>
    </location>
</feature>
<evidence type="ECO:0000256" key="7">
    <source>
        <dbReference type="ARBA" id="ARBA00022723"/>
    </source>
</evidence>
<dbReference type="OrthoDB" id="10065815at2759"/>
<dbReference type="GO" id="GO:0051865">
    <property type="term" value="P:protein autoubiquitination"/>
    <property type="evidence" value="ECO:0007669"/>
    <property type="project" value="UniProtKB-UniRule"/>
</dbReference>
<dbReference type="PROSITE" id="PS50918">
    <property type="entry name" value="WWE"/>
    <property type="match status" value="1"/>
</dbReference>
<protein>
    <recommendedName>
        <fullName evidence="12">E3 ubiquitin-protein ligase</fullName>
        <ecNumber evidence="12">2.3.2.27</ecNumber>
    </recommendedName>
</protein>
<evidence type="ECO:0000256" key="11">
    <source>
        <dbReference type="PROSITE-ProRule" id="PRU00175"/>
    </source>
</evidence>
<dbReference type="InterPro" id="IPR017907">
    <property type="entry name" value="Znf_RING_CS"/>
</dbReference>
<evidence type="ECO:0000259" key="14">
    <source>
        <dbReference type="PROSITE" id="PS50089"/>
    </source>
</evidence>
<dbReference type="InterPro" id="IPR037197">
    <property type="entry name" value="WWE_dom_sf"/>
</dbReference>
<dbReference type="InterPro" id="IPR018957">
    <property type="entry name" value="Znf_C3HC4_RING-type"/>
</dbReference>
<dbReference type="InterPro" id="IPR001841">
    <property type="entry name" value="Znf_RING"/>
</dbReference>
<dbReference type="PROSITE" id="PS00518">
    <property type="entry name" value="ZF_RING_1"/>
    <property type="match status" value="1"/>
</dbReference>
<dbReference type="GO" id="GO:0006511">
    <property type="term" value="P:ubiquitin-dependent protein catabolic process"/>
    <property type="evidence" value="ECO:0007669"/>
    <property type="project" value="UniProtKB-UniRule"/>
</dbReference>
<dbReference type="Gene3D" id="3.30.720.50">
    <property type="match status" value="1"/>
</dbReference>
<comment type="catalytic activity">
    <reaction evidence="1 12">
        <text>S-ubiquitinyl-[E2 ubiquitin-conjugating enzyme]-L-cysteine + [acceptor protein]-L-lysine = [E2 ubiquitin-conjugating enzyme]-L-cysteine + N(6)-ubiquitinyl-[acceptor protein]-L-lysine.</text>
        <dbReference type="EC" id="2.3.2.27"/>
    </reaction>
</comment>
<dbReference type="CDD" id="cd16546">
    <property type="entry name" value="RING-HC_RNF146"/>
    <property type="match status" value="1"/>
</dbReference>
<dbReference type="AlphaFoldDB" id="A0A914A0X5"/>
<organism evidence="16 17">
    <name type="scientific">Patiria miniata</name>
    <name type="common">Bat star</name>
    <name type="synonym">Asterina miniata</name>
    <dbReference type="NCBI Taxonomy" id="46514"/>
    <lineage>
        <taxon>Eukaryota</taxon>
        <taxon>Metazoa</taxon>
        <taxon>Echinodermata</taxon>
        <taxon>Eleutherozoa</taxon>
        <taxon>Asterozoa</taxon>
        <taxon>Asteroidea</taxon>
        <taxon>Valvatacea</taxon>
        <taxon>Valvatida</taxon>
        <taxon>Asterinidae</taxon>
        <taxon>Patiria</taxon>
    </lineage>
</organism>
<dbReference type="PANTHER" id="PTHR13417:SF2">
    <property type="entry name" value="E3 UBIQUITIN-PROTEIN LIGASE RNF146"/>
    <property type="match status" value="1"/>
</dbReference>
<dbReference type="SMART" id="SM00678">
    <property type="entry name" value="WWE"/>
    <property type="match status" value="1"/>
</dbReference>
<dbReference type="SUPFAM" id="SSF57850">
    <property type="entry name" value="RING/U-box"/>
    <property type="match status" value="1"/>
</dbReference>
<keyword evidence="8 11" id="KW-0863">Zinc-finger</keyword>
<dbReference type="SMART" id="SM00184">
    <property type="entry name" value="RING"/>
    <property type="match status" value="1"/>
</dbReference>
<dbReference type="InterPro" id="IPR044110">
    <property type="entry name" value="RING-HC_RNF146"/>
</dbReference>
<evidence type="ECO:0000256" key="12">
    <source>
        <dbReference type="RuleBase" id="RU367115"/>
    </source>
</evidence>
<dbReference type="GO" id="GO:0008270">
    <property type="term" value="F:zinc ion binding"/>
    <property type="evidence" value="ECO:0007669"/>
    <property type="project" value="UniProtKB-UniRule"/>
</dbReference>
<proteinExistence type="predicted"/>
<evidence type="ECO:0000256" key="5">
    <source>
        <dbReference type="ARBA" id="ARBA00022679"/>
    </source>
</evidence>
<evidence type="ECO:0000256" key="2">
    <source>
        <dbReference type="ARBA" id="ARBA00004514"/>
    </source>
</evidence>
<reference evidence="16" key="1">
    <citation type="submission" date="2022-11" db="UniProtKB">
        <authorList>
            <consortium name="EnsemblMetazoa"/>
        </authorList>
    </citation>
    <scope>IDENTIFICATION</scope>
</reference>
<evidence type="ECO:0000256" key="1">
    <source>
        <dbReference type="ARBA" id="ARBA00000900"/>
    </source>
</evidence>
<accession>A0A914A0X5</accession>
<evidence type="ECO:0000313" key="17">
    <source>
        <dbReference type="Proteomes" id="UP000887568"/>
    </source>
</evidence>
<keyword evidence="7 12" id="KW-0479">Metal-binding</keyword>
<feature type="compositionally biased region" description="Basic and acidic residues" evidence="13">
    <location>
        <begin position="249"/>
        <end position="262"/>
    </location>
</feature>
<name>A0A914A0X5_PATMI</name>
<feature type="region of interest" description="Disordered" evidence="13">
    <location>
        <begin position="189"/>
        <end position="422"/>
    </location>
</feature>
<evidence type="ECO:0000259" key="15">
    <source>
        <dbReference type="PROSITE" id="PS50918"/>
    </source>
</evidence>
<dbReference type="EnsemblMetazoa" id="XM_038201386.1">
    <property type="protein sequence ID" value="XP_038057314.1"/>
    <property type="gene ID" value="LOC119728938"/>
</dbReference>
<comment type="domain">
    <text evidence="12">The WWE domain mediates non-covalent poly(ADP-ribose)-binding.</text>
</comment>
<comment type="PTM">
    <text evidence="12">Ubiquitinated; autoubiquitinated.</text>
</comment>
<evidence type="ECO:0000256" key="13">
    <source>
        <dbReference type="SAM" id="MobiDB-lite"/>
    </source>
</evidence>
<dbReference type="InterPro" id="IPR018123">
    <property type="entry name" value="WWE-dom_subgr"/>
</dbReference>
<feature type="domain" description="WWE" evidence="15">
    <location>
        <begin position="100"/>
        <end position="176"/>
    </location>
</feature>
<keyword evidence="10 12" id="KW-0862">Zinc</keyword>
<keyword evidence="5 12" id="KW-0808">Transferase</keyword>
<feature type="domain" description="RING-type" evidence="14">
    <location>
        <begin position="41"/>
        <end position="79"/>
    </location>
</feature>
<dbReference type="GO" id="GO:0005829">
    <property type="term" value="C:cytosol"/>
    <property type="evidence" value="ECO:0007669"/>
    <property type="project" value="UniProtKB-SubCell"/>
</dbReference>
<dbReference type="PROSITE" id="PS50089">
    <property type="entry name" value="ZF_RING_2"/>
    <property type="match status" value="1"/>
</dbReference>
<dbReference type="OMA" id="NQSSRCA"/>
<evidence type="ECO:0000256" key="6">
    <source>
        <dbReference type="ARBA" id="ARBA00022687"/>
    </source>
</evidence>
<feature type="compositionally biased region" description="Polar residues" evidence="13">
    <location>
        <begin position="294"/>
        <end position="303"/>
    </location>
</feature>
<dbReference type="CTD" id="81847"/>
<keyword evidence="6" id="KW-0879">Wnt signaling pathway</keyword>